<sequence length="77" mass="9336">MADDRMWGFEEYETAQVMWISMMDKFGGTSTNKLIRLSIKLDTYKKLQNHKMRQHLREMSKMMHELKNVEHILAHEH</sequence>
<proteinExistence type="predicted"/>
<name>A0AAD9U2X3_9ROSI</name>
<organism evidence="1 2">
    <name type="scientific">Dipteronia dyeriana</name>
    <dbReference type="NCBI Taxonomy" id="168575"/>
    <lineage>
        <taxon>Eukaryota</taxon>
        <taxon>Viridiplantae</taxon>
        <taxon>Streptophyta</taxon>
        <taxon>Embryophyta</taxon>
        <taxon>Tracheophyta</taxon>
        <taxon>Spermatophyta</taxon>
        <taxon>Magnoliopsida</taxon>
        <taxon>eudicotyledons</taxon>
        <taxon>Gunneridae</taxon>
        <taxon>Pentapetalae</taxon>
        <taxon>rosids</taxon>
        <taxon>malvids</taxon>
        <taxon>Sapindales</taxon>
        <taxon>Sapindaceae</taxon>
        <taxon>Hippocastanoideae</taxon>
        <taxon>Acereae</taxon>
        <taxon>Dipteronia</taxon>
    </lineage>
</organism>
<dbReference type="AlphaFoldDB" id="A0AAD9U2X3"/>
<reference evidence="1" key="1">
    <citation type="journal article" date="2023" name="Plant J.">
        <title>Genome sequences and population genomics provide insights into the demographic history, inbreeding, and mutation load of two 'living fossil' tree species of Dipteronia.</title>
        <authorList>
            <person name="Feng Y."/>
            <person name="Comes H.P."/>
            <person name="Chen J."/>
            <person name="Zhu S."/>
            <person name="Lu R."/>
            <person name="Zhang X."/>
            <person name="Li P."/>
            <person name="Qiu J."/>
            <person name="Olsen K.M."/>
            <person name="Qiu Y."/>
        </authorList>
    </citation>
    <scope>NUCLEOTIDE SEQUENCE</scope>
    <source>
        <strain evidence="1">KIB01</strain>
    </source>
</reference>
<dbReference type="Proteomes" id="UP001280121">
    <property type="component" value="Unassembled WGS sequence"/>
</dbReference>
<protein>
    <submittedName>
        <fullName evidence="1">Uncharacterized protein</fullName>
    </submittedName>
</protein>
<evidence type="ECO:0000313" key="2">
    <source>
        <dbReference type="Proteomes" id="UP001280121"/>
    </source>
</evidence>
<dbReference type="EMBL" id="JANJYI010000006">
    <property type="protein sequence ID" value="KAK2646375.1"/>
    <property type="molecule type" value="Genomic_DNA"/>
</dbReference>
<gene>
    <name evidence="1" type="ORF">Ddye_021570</name>
</gene>
<evidence type="ECO:0000313" key="1">
    <source>
        <dbReference type="EMBL" id="KAK2646375.1"/>
    </source>
</evidence>
<accession>A0AAD9U2X3</accession>
<keyword evidence="2" id="KW-1185">Reference proteome</keyword>
<comment type="caution">
    <text evidence="1">The sequence shown here is derived from an EMBL/GenBank/DDBJ whole genome shotgun (WGS) entry which is preliminary data.</text>
</comment>